<name>A0A068S0N6_9FUNG</name>
<dbReference type="Proteomes" id="UP000027586">
    <property type="component" value="Unassembled WGS sequence"/>
</dbReference>
<dbReference type="InterPro" id="IPR019734">
    <property type="entry name" value="TPR_rpt"/>
</dbReference>
<sequence length="688" mass="77610">MAVVENICWSDLLKNTNLTAEHGNDSNRIATATETLQQTAQQFVEVINERARLLANSAQFDTALRDAAAIRALLPGSGLGYLCMGDIYCQQGRYPAAVAIYDQGLEAVPESDPYYQQLQQHHIAAITKNSKRIDFISRLPLDIVVTNILPRITPELTVVMSFEPLDVSHAWRERILKHPKGLHFGFYGDTFDKDQERIVQFAPYIQSLAGSMTNFHLDDLFSRVHLPNLKDLDIYCSEATLPPPLLRGLQMVGDSLTHLTIQGCRHIQLFDILESSPNLVSLVAADVELVMPSLPSPRFPKLSHLALYDALPILGPALTYDDMDKVLSQFPSLLSFEIMRSEEPMPESRVLTLLHQHCPYLQELFYGCRSNGLRKIEPDPNRKGVRSAHLAFDGLHYYVQDDLIQFLHLHRHSLETIYFGCSPFIDDNYCHWRLENGHVVLQANDHGGDVPTLQRPEDDPTQTKTTFAQLVDIDFSDSMSSSSNGFMIWLISNAPNLKGIHLTESHFLPDVSNAMINMSHLSTLEITKIRGTAEFFDPIISFMKHHNAMEDRSSLEEIILHIDDGTMHAVVWLKLVAQMKRLKDLKLLTDVIPQYCLPTLVNIGQHCSSLESVTLGTQSGSYFTDGVIRSLCQHPKLKYLVIGAKSLSADDFFALSTFPSLERLRIQHHIPHLTNAIFRKHIPNVIIE</sequence>
<reference evidence="2" key="1">
    <citation type="submission" date="2013-08" db="EMBL/GenBank/DDBJ databases">
        <title>Gene expansion shapes genome architecture in the human pathogen Lichtheimia corymbifera: an evolutionary genomics analysis in the ancient terrestrial Mucorales (Mucoromycotina).</title>
        <authorList>
            <person name="Schwartze V.U."/>
            <person name="Winter S."/>
            <person name="Shelest E."/>
            <person name="Marcet-Houben M."/>
            <person name="Horn F."/>
            <person name="Wehner S."/>
            <person name="Hoffmann K."/>
            <person name="Riege K."/>
            <person name="Sammeth M."/>
            <person name="Nowrousian M."/>
            <person name="Valiante V."/>
            <person name="Linde J."/>
            <person name="Jacobsen I.D."/>
            <person name="Marz M."/>
            <person name="Brakhage A.A."/>
            <person name="Gabaldon T."/>
            <person name="Bocker S."/>
            <person name="Voigt K."/>
        </authorList>
    </citation>
    <scope>NUCLEOTIDE SEQUENCE [LARGE SCALE GENOMIC DNA]</scope>
    <source>
        <strain evidence="2">FSU 9682</strain>
    </source>
</reference>
<dbReference type="InterPro" id="IPR011990">
    <property type="entry name" value="TPR-like_helical_dom_sf"/>
</dbReference>
<dbReference type="SMART" id="SM00028">
    <property type="entry name" value="TPR"/>
    <property type="match status" value="2"/>
</dbReference>
<dbReference type="PROSITE" id="PS50005">
    <property type="entry name" value="TPR"/>
    <property type="match status" value="1"/>
</dbReference>
<dbReference type="OrthoDB" id="2290794at2759"/>
<dbReference type="EMBL" id="CBTN010000025">
    <property type="protein sequence ID" value="CDH54816.1"/>
    <property type="molecule type" value="Genomic_DNA"/>
</dbReference>
<organism evidence="2 3">
    <name type="scientific">Lichtheimia corymbifera JMRC:FSU:9682</name>
    <dbReference type="NCBI Taxonomy" id="1263082"/>
    <lineage>
        <taxon>Eukaryota</taxon>
        <taxon>Fungi</taxon>
        <taxon>Fungi incertae sedis</taxon>
        <taxon>Mucoromycota</taxon>
        <taxon>Mucoromycotina</taxon>
        <taxon>Mucoromycetes</taxon>
        <taxon>Mucorales</taxon>
        <taxon>Lichtheimiaceae</taxon>
        <taxon>Lichtheimia</taxon>
    </lineage>
</organism>
<proteinExistence type="predicted"/>
<keyword evidence="3" id="KW-1185">Reference proteome</keyword>
<dbReference type="Gene3D" id="1.25.40.10">
    <property type="entry name" value="Tetratricopeptide repeat domain"/>
    <property type="match status" value="1"/>
</dbReference>
<dbReference type="AlphaFoldDB" id="A0A068S0N6"/>
<evidence type="ECO:0000313" key="2">
    <source>
        <dbReference type="EMBL" id="CDH54816.1"/>
    </source>
</evidence>
<dbReference type="Gene3D" id="3.80.10.10">
    <property type="entry name" value="Ribonuclease Inhibitor"/>
    <property type="match status" value="2"/>
</dbReference>
<dbReference type="SUPFAM" id="SSF52047">
    <property type="entry name" value="RNI-like"/>
    <property type="match status" value="2"/>
</dbReference>
<keyword evidence="1" id="KW-0802">TPR repeat</keyword>
<feature type="repeat" description="TPR" evidence="1">
    <location>
        <begin position="78"/>
        <end position="111"/>
    </location>
</feature>
<evidence type="ECO:0000256" key="1">
    <source>
        <dbReference type="PROSITE-ProRule" id="PRU00339"/>
    </source>
</evidence>
<evidence type="ECO:0000313" key="3">
    <source>
        <dbReference type="Proteomes" id="UP000027586"/>
    </source>
</evidence>
<gene>
    <name evidence="2" type="ORF">LCOR_06033.1</name>
</gene>
<protein>
    <submittedName>
        <fullName evidence="2">Uncharacterized protein</fullName>
    </submittedName>
</protein>
<accession>A0A068S0N6</accession>
<comment type="caution">
    <text evidence="2">The sequence shown here is derived from an EMBL/GenBank/DDBJ whole genome shotgun (WGS) entry which is preliminary data.</text>
</comment>
<dbReference type="PANTHER" id="PTHR31639:SF256">
    <property type="entry name" value="OS07G0242900 PROTEIN"/>
    <property type="match status" value="1"/>
</dbReference>
<dbReference type="PANTHER" id="PTHR31639">
    <property type="entry name" value="F-BOX PROTEIN-LIKE"/>
    <property type="match status" value="1"/>
</dbReference>
<dbReference type="InterPro" id="IPR032675">
    <property type="entry name" value="LRR_dom_sf"/>
</dbReference>
<dbReference type="VEuPathDB" id="FungiDB:LCOR_06033.1"/>
<dbReference type="SUPFAM" id="SSF48452">
    <property type="entry name" value="TPR-like"/>
    <property type="match status" value="1"/>
</dbReference>